<dbReference type="SUPFAM" id="SSF75304">
    <property type="entry name" value="Amidase signature (AS) enzymes"/>
    <property type="match status" value="1"/>
</dbReference>
<dbReference type="GO" id="GO:0003824">
    <property type="term" value="F:catalytic activity"/>
    <property type="evidence" value="ECO:0007669"/>
    <property type="project" value="InterPro"/>
</dbReference>
<keyword evidence="3" id="KW-1185">Reference proteome</keyword>
<dbReference type="InterPro" id="IPR023631">
    <property type="entry name" value="Amidase_dom"/>
</dbReference>
<name>A0A7I7LDB3_9MYCO</name>
<feature type="domain" description="Amidase" evidence="1">
    <location>
        <begin position="30"/>
        <end position="448"/>
    </location>
</feature>
<reference evidence="2 3" key="1">
    <citation type="journal article" date="2019" name="Emerg. Microbes Infect.">
        <title>Comprehensive subspecies identification of 175 nontuberculous mycobacteria species based on 7547 genomic profiles.</title>
        <authorList>
            <person name="Matsumoto Y."/>
            <person name="Kinjo T."/>
            <person name="Motooka D."/>
            <person name="Nabeya D."/>
            <person name="Jung N."/>
            <person name="Uechi K."/>
            <person name="Horii T."/>
            <person name="Iida T."/>
            <person name="Fujita J."/>
            <person name="Nakamura S."/>
        </authorList>
    </citation>
    <scope>NUCLEOTIDE SEQUENCE [LARGE SCALE GENOMIC DNA]</scope>
    <source>
        <strain evidence="2 3">JCM 12657</strain>
    </source>
</reference>
<organism evidence="2 3">
    <name type="scientific">Mycobacterium shottsii</name>
    <dbReference type="NCBI Taxonomy" id="133549"/>
    <lineage>
        <taxon>Bacteria</taxon>
        <taxon>Bacillati</taxon>
        <taxon>Actinomycetota</taxon>
        <taxon>Actinomycetes</taxon>
        <taxon>Mycobacteriales</taxon>
        <taxon>Mycobacteriaceae</taxon>
        <taxon>Mycobacterium</taxon>
        <taxon>Mycobacterium ulcerans group</taxon>
    </lineage>
</organism>
<dbReference type="AlphaFoldDB" id="A0A7I7LDB3"/>
<protein>
    <submittedName>
        <fullName evidence="2">Putative amidase AmiD</fullName>
    </submittedName>
</protein>
<evidence type="ECO:0000313" key="2">
    <source>
        <dbReference type="EMBL" id="BBX57419.1"/>
    </source>
</evidence>
<dbReference type="PANTHER" id="PTHR11895:SF176">
    <property type="entry name" value="AMIDASE AMID-RELATED"/>
    <property type="match status" value="1"/>
</dbReference>
<dbReference type="EMBL" id="AP022572">
    <property type="protein sequence ID" value="BBX57419.1"/>
    <property type="molecule type" value="Genomic_DNA"/>
</dbReference>
<evidence type="ECO:0000259" key="1">
    <source>
        <dbReference type="Pfam" id="PF01425"/>
    </source>
</evidence>
<dbReference type="Pfam" id="PF01425">
    <property type="entry name" value="Amidase"/>
    <property type="match status" value="1"/>
</dbReference>
<dbReference type="InterPro" id="IPR000120">
    <property type="entry name" value="Amidase"/>
</dbReference>
<dbReference type="InterPro" id="IPR036928">
    <property type="entry name" value="AS_sf"/>
</dbReference>
<proteinExistence type="predicted"/>
<dbReference type="Gene3D" id="3.90.1300.10">
    <property type="entry name" value="Amidase signature (AS) domain"/>
    <property type="match status" value="1"/>
</dbReference>
<accession>A0A7I7LDB3</accession>
<sequence length="469" mass="50185">MADVSDIDPCYATISELSHAFATRALSPVEVTRAHLQRIDRLNPVLHPYMTVLADSALDEARQAEEQIARGNHRGRLHGVPIAVKDLCFTQGIPTTAGMAIHRDFRPSYDATVVSRLRRAGAVLLGKLHLCEAAGAEYHPDFPAVVNPWSAERWAGASSSGSAVATVTGLCTASLGSDTGGSIRNPCTMTGATGLKPTWGRVSVHGVFAMAPSLDTIGPMARNAEDTGHLLRAIAGADPQDPTAARVGVPEYVTGSPEVRTVRIGFDPEYALGGVEPDVARVLRTALRVLADLGADIREVSLPSTAALAAGWGAYVGAQIAVVHERTYPSRSAEYGPFASQLLDAGHAVSGMEIARIQRERNLFAGRLATLFEDVDLLVAPVLPLANLTLDRFRELLFNPETMPDLLRFTGPFNFSGSPTITLPGGFDSHGGPIGFQFVARHFDEPLLIRAGRAFQSATDWHLRRPPVQ</sequence>
<gene>
    <name evidence="2" type="primary">amiD</name>
    <name evidence="2" type="ORF">MSHO_27640</name>
</gene>
<dbReference type="Proteomes" id="UP000467164">
    <property type="component" value="Chromosome"/>
</dbReference>
<dbReference type="KEGG" id="msho:MSHO_27640"/>
<dbReference type="PANTHER" id="PTHR11895">
    <property type="entry name" value="TRANSAMIDASE"/>
    <property type="match status" value="1"/>
</dbReference>
<evidence type="ECO:0000313" key="3">
    <source>
        <dbReference type="Proteomes" id="UP000467164"/>
    </source>
</evidence>